<dbReference type="EMBL" id="VSSQ01018505">
    <property type="protein sequence ID" value="MPM61743.1"/>
    <property type="molecule type" value="Genomic_DNA"/>
</dbReference>
<protein>
    <submittedName>
        <fullName evidence="1">Uncharacterized protein</fullName>
    </submittedName>
</protein>
<evidence type="ECO:0000313" key="1">
    <source>
        <dbReference type="EMBL" id="MPM61743.1"/>
    </source>
</evidence>
<organism evidence="1">
    <name type="scientific">bioreactor metagenome</name>
    <dbReference type="NCBI Taxonomy" id="1076179"/>
    <lineage>
        <taxon>unclassified sequences</taxon>
        <taxon>metagenomes</taxon>
        <taxon>ecological metagenomes</taxon>
    </lineage>
</organism>
<gene>
    <name evidence="1" type="ORF">SDC9_108603</name>
</gene>
<reference evidence="1" key="1">
    <citation type="submission" date="2019-08" db="EMBL/GenBank/DDBJ databases">
        <authorList>
            <person name="Kucharzyk K."/>
            <person name="Murdoch R.W."/>
            <person name="Higgins S."/>
            <person name="Loffler F."/>
        </authorList>
    </citation>
    <scope>NUCLEOTIDE SEQUENCE</scope>
</reference>
<dbReference type="AlphaFoldDB" id="A0A645BEZ1"/>
<sequence length="91" mass="9779">MEGLLPVKIGAVQQLPDRLEGEAAGAEQQNLLQAIHLALPVHPVIVVGVTRGAQQLDAVIMVQCAHTHPADLRQFVDVHARSPPFQGYCKA</sequence>
<proteinExistence type="predicted"/>
<name>A0A645BEZ1_9ZZZZ</name>
<comment type="caution">
    <text evidence="1">The sequence shown here is derived from an EMBL/GenBank/DDBJ whole genome shotgun (WGS) entry which is preliminary data.</text>
</comment>
<accession>A0A645BEZ1</accession>